<keyword evidence="1" id="KW-0808">Transferase</keyword>
<proteinExistence type="predicted"/>
<dbReference type="GO" id="GO:0006260">
    <property type="term" value="P:DNA replication"/>
    <property type="evidence" value="ECO:0007669"/>
    <property type="project" value="InterPro"/>
</dbReference>
<keyword evidence="1" id="KW-0548">Nucleotidyltransferase</keyword>
<dbReference type="AlphaFoldDB" id="A0A378BG12"/>
<gene>
    <name evidence="1" type="primary">holE</name>
    <name evidence="1" type="ORF">NCTC5050_04945</name>
</gene>
<evidence type="ECO:0000313" key="2">
    <source>
        <dbReference type="Proteomes" id="UP000255382"/>
    </source>
</evidence>
<organism evidence="1 2">
    <name type="scientific">Klebsiella pneumoniae subsp. ozaenae</name>
    <dbReference type="NCBI Taxonomy" id="574"/>
    <lineage>
        <taxon>Bacteria</taxon>
        <taxon>Pseudomonadati</taxon>
        <taxon>Pseudomonadota</taxon>
        <taxon>Gammaproteobacteria</taxon>
        <taxon>Enterobacterales</taxon>
        <taxon>Enterobacteriaceae</taxon>
        <taxon>Klebsiella/Raoultella group</taxon>
        <taxon>Klebsiella</taxon>
        <taxon>Klebsiella pneumoniae complex</taxon>
    </lineage>
</organism>
<evidence type="ECO:0000313" key="1">
    <source>
        <dbReference type="EMBL" id="STV40089.1"/>
    </source>
</evidence>
<accession>A0A378BG12</accession>
<dbReference type="EMBL" id="UGLZ01000005">
    <property type="protein sequence ID" value="STV40089.1"/>
    <property type="molecule type" value="Genomic_DNA"/>
</dbReference>
<reference evidence="1 2" key="1">
    <citation type="submission" date="2018-06" db="EMBL/GenBank/DDBJ databases">
        <authorList>
            <consortium name="Pathogen Informatics"/>
            <person name="Doyle S."/>
        </authorList>
    </citation>
    <scope>NUCLEOTIDE SEQUENCE [LARGE SCALE GENOMIC DNA]</scope>
    <source>
        <strain evidence="1 2">NCTC5050</strain>
    </source>
</reference>
<dbReference type="InterPro" id="IPR009052">
    <property type="entry name" value="DNA_pol_III_theta_bac"/>
</dbReference>
<sequence>MERNLAKISQDEMDKVNVDLAAAGVAFKERYNMPVVADLVEREQPAHLRDWFRERLIAHRLASVSLSRLPWGAETEIMRARLLPVGWQVRPIPLRYLFCSGASHAARH</sequence>
<dbReference type="Pfam" id="PF06440">
    <property type="entry name" value="DNA_pol3_theta"/>
    <property type="match status" value="1"/>
</dbReference>
<dbReference type="GO" id="GO:0003887">
    <property type="term" value="F:DNA-directed DNA polymerase activity"/>
    <property type="evidence" value="ECO:0007669"/>
    <property type="project" value="UniProtKB-EC"/>
</dbReference>
<keyword evidence="2" id="KW-1185">Reference proteome</keyword>
<dbReference type="SUPFAM" id="SSF46575">
    <property type="entry name" value="DNA polymerase III theta subunit-like"/>
    <property type="match status" value="1"/>
</dbReference>
<dbReference type="InterPro" id="IPR036745">
    <property type="entry name" value="PolIII_theta_sf"/>
</dbReference>
<dbReference type="EC" id="2.7.7.7" evidence="1"/>
<dbReference type="Gene3D" id="1.20.58.250">
    <property type="entry name" value="DNA polymerase III-theta"/>
    <property type="match status" value="1"/>
</dbReference>
<protein>
    <submittedName>
        <fullName evidence="1">DNA polymerase III subunit theta</fullName>
        <ecNumber evidence="1">2.7.7.7</ecNumber>
    </submittedName>
</protein>
<dbReference type="GO" id="GO:0003677">
    <property type="term" value="F:DNA binding"/>
    <property type="evidence" value="ECO:0007669"/>
    <property type="project" value="InterPro"/>
</dbReference>
<dbReference type="NCBIfam" id="NF008207">
    <property type="entry name" value="PRK10969.1"/>
    <property type="match status" value="1"/>
</dbReference>
<name>A0A378BG12_KLEPO</name>
<dbReference type="Proteomes" id="UP000255382">
    <property type="component" value="Unassembled WGS sequence"/>
</dbReference>